<dbReference type="Pfam" id="PF12872">
    <property type="entry name" value="OST-HTH"/>
    <property type="match status" value="2"/>
</dbReference>
<organism evidence="11 12">
    <name type="scientific">Fundulus heteroclitus</name>
    <name type="common">Killifish</name>
    <name type="synonym">Mummichog</name>
    <dbReference type="NCBI Taxonomy" id="8078"/>
    <lineage>
        <taxon>Eukaryota</taxon>
        <taxon>Metazoa</taxon>
        <taxon>Chordata</taxon>
        <taxon>Craniata</taxon>
        <taxon>Vertebrata</taxon>
        <taxon>Euteleostomi</taxon>
        <taxon>Actinopterygii</taxon>
        <taxon>Neopterygii</taxon>
        <taxon>Teleostei</taxon>
        <taxon>Neoteleostei</taxon>
        <taxon>Acanthomorphata</taxon>
        <taxon>Ovalentaria</taxon>
        <taxon>Atherinomorphae</taxon>
        <taxon>Cyprinodontiformes</taxon>
        <taxon>Fundulidae</taxon>
        <taxon>Fundulus</taxon>
    </lineage>
</organism>
<evidence type="ECO:0000256" key="6">
    <source>
        <dbReference type="ARBA" id="ARBA00022737"/>
    </source>
</evidence>
<keyword evidence="7" id="KW-0221">Differentiation</keyword>
<keyword evidence="9" id="KW-0812">Transmembrane</keyword>
<feature type="domain" description="HTH OST-type" evidence="10">
    <location>
        <begin position="152"/>
        <end position="228"/>
    </location>
</feature>
<dbReference type="Ensembl" id="ENSFHET00000012462.1">
    <property type="protein sequence ID" value="ENSFHEP00000002293.1"/>
    <property type="gene ID" value="ENSFHEG00000003128.1"/>
</dbReference>
<dbReference type="STRING" id="8078.ENSFHEP00000002293"/>
<evidence type="ECO:0000256" key="5">
    <source>
        <dbReference type="ARBA" id="ARBA00022490"/>
    </source>
</evidence>
<dbReference type="GO" id="GO:0007283">
    <property type="term" value="P:spermatogenesis"/>
    <property type="evidence" value="ECO:0007669"/>
    <property type="project" value="UniProtKB-KW"/>
</dbReference>
<evidence type="ECO:0000313" key="11">
    <source>
        <dbReference type="Ensembl" id="ENSFHEP00000002293.1"/>
    </source>
</evidence>
<feature type="domain" description="HTH OST-type" evidence="10">
    <location>
        <begin position="34"/>
        <end position="107"/>
    </location>
</feature>
<protein>
    <recommendedName>
        <fullName evidence="3">Tudor domain-containing protein 5</fullName>
    </recommendedName>
</protein>
<dbReference type="GeneTree" id="ENSGT00940000159902"/>
<dbReference type="PROSITE" id="PS51644">
    <property type="entry name" value="HTH_OST"/>
    <property type="match status" value="2"/>
</dbReference>
<dbReference type="Gene3D" id="2.40.50.90">
    <property type="match status" value="1"/>
</dbReference>
<dbReference type="GO" id="GO:0005737">
    <property type="term" value="C:cytoplasm"/>
    <property type="evidence" value="ECO:0007669"/>
    <property type="project" value="UniProtKB-SubCell"/>
</dbReference>
<evidence type="ECO:0000256" key="8">
    <source>
        <dbReference type="ARBA" id="ARBA00022871"/>
    </source>
</evidence>
<evidence type="ECO:0000256" key="7">
    <source>
        <dbReference type="ARBA" id="ARBA00022782"/>
    </source>
</evidence>
<keyword evidence="9" id="KW-1133">Transmembrane helix</keyword>
<evidence type="ECO:0000313" key="12">
    <source>
        <dbReference type="Proteomes" id="UP000265000"/>
    </source>
</evidence>
<dbReference type="Gene3D" id="3.30.420.610">
    <property type="entry name" value="LOTUS domain-like"/>
    <property type="match status" value="2"/>
</dbReference>
<dbReference type="Gene3D" id="2.30.30.140">
    <property type="match status" value="1"/>
</dbReference>
<dbReference type="Pfam" id="PF00567">
    <property type="entry name" value="TUDOR"/>
    <property type="match status" value="1"/>
</dbReference>
<comment type="similarity">
    <text evidence="2">Belongs to the TDRD5 family.</text>
</comment>
<evidence type="ECO:0000259" key="10">
    <source>
        <dbReference type="PROSITE" id="PS51644"/>
    </source>
</evidence>
<dbReference type="AlphaFoldDB" id="A0A3Q2SS46"/>
<proteinExistence type="inferred from homology"/>
<reference evidence="11" key="2">
    <citation type="submission" date="2025-09" db="UniProtKB">
        <authorList>
            <consortium name="Ensembl"/>
        </authorList>
    </citation>
    <scope>IDENTIFICATION</scope>
</reference>
<keyword evidence="12" id="KW-1185">Reference proteome</keyword>
<evidence type="ECO:0000256" key="9">
    <source>
        <dbReference type="SAM" id="Phobius"/>
    </source>
</evidence>
<dbReference type="GO" id="GO:0030154">
    <property type="term" value="P:cell differentiation"/>
    <property type="evidence" value="ECO:0007669"/>
    <property type="project" value="UniProtKB-KW"/>
</dbReference>
<dbReference type="PANTHER" id="PTHR22948:SF19">
    <property type="entry name" value="TUDOR DOMAIN-CONTAINING PROTEIN 5"/>
    <property type="match status" value="1"/>
</dbReference>
<reference evidence="11" key="1">
    <citation type="submission" date="2025-08" db="UniProtKB">
        <authorList>
            <consortium name="Ensembl"/>
        </authorList>
    </citation>
    <scope>IDENTIFICATION</scope>
</reference>
<evidence type="ECO:0000256" key="1">
    <source>
        <dbReference type="ARBA" id="ARBA00004496"/>
    </source>
</evidence>
<evidence type="ECO:0000256" key="2">
    <source>
        <dbReference type="ARBA" id="ARBA00010384"/>
    </source>
</evidence>
<evidence type="ECO:0000256" key="4">
    <source>
        <dbReference type="ARBA" id="ARBA00022473"/>
    </source>
</evidence>
<dbReference type="InterPro" id="IPR041966">
    <property type="entry name" value="LOTUS-like"/>
</dbReference>
<keyword evidence="8" id="KW-0744">Spermatogenesis</keyword>
<dbReference type="Proteomes" id="UP000265000">
    <property type="component" value="Unplaced"/>
</dbReference>
<dbReference type="PANTHER" id="PTHR22948">
    <property type="entry name" value="TUDOR DOMAIN CONTAINING PROTEIN"/>
    <property type="match status" value="1"/>
</dbReference>
<sequence length="613" mass="69448">MLKICLLTSSVVLISFFWFGFIQIQADDMNQDDLLVKLKKDVRSLLTSSKLGLDPEQLRRDYVSMLGHPMPLRPLGFRNVMDMVQEMPDVVSVNYSQDGSICLKAVCDENTQNIVELVSRQRISKSEKARKFSSARYHHQTLAAALPRRGRPPPGIPANLRAQLRFLLSQGPLRLSELEVSYLRFYGYPLRVHNYGFYSTGEMLEAAKDMIVIQQGRLGSVLMLREEMRPRPVTPRRTGPIKPSNAPRGPSFQNSAVKVPVLTERPGPFLDIWVWMGSKFTSGWKMLVILFYFSVHKTLFVLFTIIFPGSAKTDGSTDCDEMPPKSYYFSFKKSAWEEKCESAHLQSPVPLDAMQNQRLKPPTRRRARELIEVKVEQVESPGSFYIRCSETEEAHALESLMFDMRRCYACPEVSEQYKLLDPFIRQGQVCCVSPSGIWFYRVVIDRVISSTHVEVFLLSFILSLSTVSIFSRSSFSVLPAQAIPSALTGIKPTSSSWTAEATDSFRKLCSDRVFVGALDCYTGDVLQLYLCDTRTDQDIYIHTVLIDQGHGVACRPATATFLVIHISSDFSWTVKNLPPGEESPTAALLFQETEKDDLPLSRCKKTLFFLELQ</sequence>
<dbReference type="SUPFAM" id="SSF63748">
    <property type="entry name" value="Tudor/PWWP/MBT"/>
    <property type="match status" value="1"/>
</dbReference>
<comment type="subcellular location">
    <subcellularLocation>
        <location evidence="1">Cytoplasm</location>
    </subcellularLocation>
</comment>
<keyword evidence="6" id="KW-0677">Repeat</keyword>
<dbReference type="InterPro" id="IPR002999">
    <property type="entry name" value="Tudor"/>
</dbReference>
<evidence type="ECO:0000256" key="3">
    <source>
        <dbReference type="ARBA" id="ARBA00013420"/>
    </source>
</evidence>
<name>A0A3Q2SS46_FUNHE</name>
<dbReference type="InterPro" id="IPR050621">
    <property type="entry name" value="Tudor_domain_containing"/>
</dbReference>
<keyword evidence="4" id="KW-0217">Developmental protein</keyword>
<keyword evidence="5" id="KW-0963">Cytoplasm</keyword>
<dbReference type="InterPro" id="IPR035437">
    <property type="entry name" value="SNase_OB-fold_sf"/>
</dbReference>
<accession>A0A3Q2SS46</accession>
<keyword evidence="9" id="KW-0472">Membrane</keyword>
<dbReference type="InterPro" id="IPR025605">
    <property type="entry name" value="OST-HTH/LOTUS_dom"/>
</dbReference>
<feature type="transmembrane region" description="Helical" evidence="9">
    <location>
        <begin position="286"/>
        <end position="307"/>
    </location>
</feature>